<dbReference type="AlphaFoldDB" id="A0AAW8F3H7"/>
<proteinExistence type="predicted"/>
<evidence type="ECO:0000259" key="2">
    <source>
        <dbReference type="PROSITE" id="PS50994"/>
    </source>
</evidence>
<feature type="compositionally biased region" description="Pro residues" evidence="1">
    <location>
        <begin position="522"/>
        <end position="531"/>
    </location>
</feature>
<evidence type="ECO:0000313" key="3">
    <source>
        <dbReference type="EMBL" id="MDQ0904377.1"/>
    </source>
</evidence>
<dbReference type="InterPro" id="IPR036397">
    <property type="entry name" value="RNaseH_sf"/>
</dbReference>
<dbReference type="Gene3D" id="3.30.420.10">
    <property type="entry name" value="Ribonuclease H-like superfamily/Ribonuclease H"/>
    <property type="match status" value="1"/>
</dbReference>
<evidence type="ECO:0000313" key="4">
    <source>
        <dbReference type="Proteomes" id="UP001234216"/>
    </source>
</evidence>
<feature type="domain" description="Integrase catalytic" evidence="2">
    <location>
        <begin position="138"/>
        <end position="334"/>
    </location>
</feature>
<evidence type="ECO:0000256" key="1">
    <source>
        <dbReference type="SAM" id="MobiDB-lite"/>
    </source>
</evidence>
<dbReference type="InterPro" id="IPR012337">
    <property type="entry name" value="RNaseH-like_sf"/>
</dbReference>
<reference evidence="3" key="1">
    <citation type="submission" date="2023-07" db="EMBL/GenBank/DDBJ databases">
        <title>Comparative genomics of wheat-associated soil bacteria to identify genetic determinants of phenazine resistance.</title>
        <authorList>
            <person name="Mouncey N."/>
        </authorList>
    </citation>
    <scope>NUCLEOTIDE SEQUENCE</scope>
    <source>
        <strain evidence="3">V4I22</strain>
    </source>
</reference>
<name>A0AAW8F3H7_9ACTN</name>
<dbReference type="InterPro" id="IPR015378">
    <property type="entry name" value="Transposase-like_Mu_C"/>
</dbReference>
<dbReference type="SUPFAM" id="SSF53098">
    <property type="entry name" value="Ribonuclease H-like"/>
    <property type="match status" value="1"/>
</dbReference>
<dbReference type="Pfam" id="PF09299">
    <property type="entry name" value="Mu-transpos_C"/>
    <property type="match status" value="1"/>
</dbReference>
<dbReference type="PROSITE" id="PS50994">
    <property type="entry name" value="INTEGRASE"/>
    <property type="match status" value="1"/>
</dbReference>
<dbReference type="RefSeq" id="WP_306971965.1">
    <property type="nucleotide sequence ID" value="NZ_JAUSZV010000002.1"/>
</dbReference>
<sequence length="552" mass="62588">MPVSPHHRDEGVRREAVRRLMFLEQRNSLHTDHIRTVAEAFDVNPRTVNRWLDNARAHGHYTPHQRSSFTLTQPMRDAVARSCGNIAAAHRELAEDGHLGSKPISYATFYRAVTEHYSPGFLAGLRGGERARRAFDIHFNRPPGHRNEAWEADHVEASVWVNVAGHRRKPWITWFVDCATDVICGLCISAQFPSRENVLIAARAALQRGGDFGPFGGVPTLVRVDGGKDFLCQSVEAALGVFGVRRIDLPPDSPWLKGTVEAVNRAIKTMRFPSLPGYTEAPRTSRRTRIDPDEHLLTYEAFVRIVTEWVHDWNHKHVLAGRQRTPSQLWHDDLTPIYDVDPTELHTYTLEPLKRPLTINDDGVHWDKRHYVAPFMQGRKGEKVLLRYMPHHYRQVELYKAKDGTYLGPAILQNAATDEDRRETRRVAERDASRLRTALKRAERQRQERFEADTVPTHPRPVADLTTEQAAHLLDGRRDEERAREARPDLAPLPEPSASWEPSADAQTPLDPTPTSDAPTDVPLPPLPAPSPSWLQTDPNPSTPEKAPDDHD</sequence>
<dbReference type="Proteomes" id="UP001234216">
    <property type="component" value="Unassembled WGS sequence"/>
</dbReference>
<feature type="compositionally biased region" description="Basic and acidic residues" evidence="1">
    <location>
        <begin position="442"/>
        <end position="452"/>
    </location>
</feature>
<dbReference type="EMBL" id="JAUSZV010000002">
    <property type="protein sequence ID" value="MDQ0904377.1"/>
    <property type="molecule type" value="Genomic_DNA"/>
</dbReference>
<feature type="compositionally biased region" description="Basic and acidic residues" evidence="1">
    <location>
        <begin position="474"/>
        <end position="488"/>
    </location>
</feature>
<dbReference type="GO" id="GO:0003676">
    <property type="term" value="F:nucleic acid binding"/>
    <property type="evidence" value="ECO:0007669"/>
    <property type="project" value="InterPro"/>
</dbReference>
<comment type="caution">
    <text evidence="3">The sequence shown here is derived from an EMBL/GenBank/DDBJ whole genome shotgun (WGS) entry which is preliminary data.</text>
</comment>
<organism evidence="3 4">
    <name type="scientific">Streptomyces canus</name>
    <dbReference type="NCBI Taxonomy" id="58343"/>
    <lineage>
        <taxon>Bacteria</taxon>
        <taxon>Bacillati</taxon>
        <taxon>Actinomycetota</taxon>
        <taxon>Actinomycetes</taxon>
        <taxon>Kitasatosporales</taxon>
        <taxon>Streptomycetaceae</taxon>
        <taxon>Streptomyces</taxon>
        <taxon>Streptomyces aurantiacus group</taxon>
    </lineage>
</organism>
<dbReference type="GO" id="GO:0015074">
    <property type="term" value="P:DNA integration"/>
    <property type="evidence" value="ECO:0007669"/>
    <property type="project" value="InterPro"/>
</dbReference>
<accession>A0AAW8F3H7</accession>
<protein>
    <submittedName>
        <fullName evidence="3">Transposase</fullName>
    </submittedName>
</protein>
<gene>
    <name evidence="3" type="ORF">QFZ22_000362</name>
</gene>
<feature type="region of interest" description="Disordered" evidence="1">
    <location>
        <begin position="442"/>
        <end position="552"/>
    </location>
</feature>
<dbReference type="InterPro" id="IPR001584">
    <property type="entry name" value="Integrase_cat-core"/>
</dbReference>